<dbReference type="Proteomes" id="UP000260841">
    <property type="component" value="Unassembled WGS sequence"/>
</dbReference>
<dbReference type="EMBL" id="QSVB01000014">
    <property type="protein sequence ID" value="RGN89348.1"/>
    <property type="molecule type" value="Genomic_DNA"/>
</dbReference>
<dbReference type="RefSeq" id="WP_117606834.1">
    <property type="nucleotide sequence ID" value="NZ_QSVB01000014.1"/>
</dbReference>
<feature type="compositionally biased region" description="Basic and acidic residues" evidence="1">
    <location>
        <begin position="51"/>
        <end position="61"/>
    </location>
</feature>
<organism evidence="2 3">
    <name type="scientific">Dorea formicigenerans</name>
    <dbReference type="NCBI Taxonomy" id="39486"/>
    <lineage>
        <taxon>Bacteria</taxon>
        <taxon>Bacillati</taxon>
        <taxon>Bacillota</taxon>
        <taxon>Clostridia</taxon>
        <taxon>Lachnospirales</taxon>
        <taxon>Lachnospiraceae</taxon>
        <taxon>Dorea</taxon>
    </lineage>
</organism>
<sequence>MSDSKCQRLDAISDRDQMAEKPPTEEASRRFRTPVCYEILDYLARQKAKRNKIDTGEEIGRGQECSDPVRGDEGRNKRSEETDS</sequence>
<protein>
    <submittedName>
        <fullName evidence="2">Uncharacterized protein</fullName>
    </submittedName>
</protein>
<name>A0A3E5EKH7_9FIRM</name>
<feature type="region of interest" description="Disordered" evidence="1">
    <location>
        <begin position="1"/>
        <end position="31"/>
    </location>
</feature>
<evidence type="ECO:0000313" key="3">
    <source>
        <dbReference type="Proteomes" id="UP000260841"/>
    </source>
</evidence>
<evidence type="ECO:0000313" key="2">
    <source>
        <dbReference type="EMBL" id="RGN89348.1"/>
    </source>
</evidence>
<dbReference type="AlphaFoldDB" id="A0A3E5EKH7"/>
<proteinExistence type="predicted"/>
<accession>A0A3E5EKH7</accession>
<gene>
    <name evidence="2" type="ORF">DXB36_12170</name>
</gene>
<feature type="compositionally biased region" description="Basic and acidic residues" evidence="1">
    <location>
        <begin position="1"/>
        <end position="29"/>
    </location>
</feature>
<comment type="caution">
    <text evidence="2">The sequence shown here is derived from an EMBL/GenBank/DDBJ whole genome shotgun (WGS) entry which is preliminary data.</text>
</comment>
<feature type="region of interest" description="Disordered" evidence="1">
    <location>
        <begin position="47"/>
        <end position="84"/>
    </location>
</feature>
<evidence type="ECO:0000256" key="1">
    <source>
        <dbReference type="SAM" id="MobiDB-lite"/>
    </source>
</evidence>
<feature type="compositionally biased region" description="Basic and acidic residues" evidence="1">
    <location>
        <begin position="67"/>
        <end position="84"/>
    </location>
</feature>
<reference evidence="2 3" key="1">
    <citation type="submission" date="2018-08" db="EMBL/GenBank/DDBJ databases">
        <title>A genome reference for cultivated species of the human gut microbiota.</title>
        <authorList>
            <person name="Zou Y."/>
            <person name="Xue W."/>
            <person name="Luo G."/>
        </authorList>
    </citation>
    <scope>NUCLEOTIDE SEQUENCE [LARGE SCALE GENOMIC DNA]</scope>
    <source>
        <strain evidence="2 3">OM03-2</strain>
    </source>
</reference>